<proteinExistence type="predicted"/>
<keyword evidence="2" id="KW-1185">Reference proteome</keyword>
<dbReference type="Proteomes" id="UP001227268">
    <property type="component" value="Unassembled WGS sequence"/>
</dbReference>
<dbReference type="EMBL" id="JASBWT010000033">
    <property type="protein sequence ID" value="KAJ9093073.1"/>
    <property type="molecule type" value="Genomic_DNA"/>
</dbReference>
<reference evidence="1" key="1">
    <citation type="submission" date="2023-04" db="EMBL/GenBank/DDBJ databases">
        <title>Draft Genome sequencing of Naganishia species isolated from polar environments using Oxford Nanopore Technology.</title>
        <authorList>
            <person name="Leo P."/>
            <person name="Venkateswaran K."/>
        </authorList>
    </citation>
    <scope>NUCLEOTIDE SEQUENCE</scope>
    <source>
        <strain evidence="1">MNA-CCFEE 5423</strain>
    </source>
</reference>
<sequence length="899" mass="96909">MAPGKSRKALEPKLGHDSIEDYEYQQNGSNGGGGASHPGMTGTGGKAQRRLSQPMTAKASFNPINSARTSLLNVLSGAKSNLKKKADRGNGENDHTDGKGRRLSEAADTPAGEIIRNYLLNTSSSSSFISASSASSGSTNASGSSGNSGSSKVGIMLPLTASMIASPLSSPELDRNRSNSTTTKKSGNSSSRLASSLGNGMSQPLSAFNRFDEIDIAPHELSDNLISILERPLGLAAQRAYANSMGNSHSPAINGGGKAGLPYVGSRAQEGTMVTMLTGPSVNGGGGAPGVMASQTGTSMGGKSGAKHEEYGFCMNQNWRYTSQYDPMAREAEELQPPYYILLTTYFSYLVMICLGHIRDFCGKRLYPQSYSHLKPSNGYAALNSDFDSFYTRRLKARMDDCFSRPVTGVAGRTIVTFDRVSQDFNENFHFTGTRRRALNISSYNYLGFAQATGGVADAVEAGLKRYGVSAGGTRLEAGTLDLHVQVEKLVSQFVGTEDAMIVSMGFATNSTTIPALVDKGCLVISDELNHASIRFGVRLSAASIRVFKHNDMRALETLLREAISQGQPRTHRPWKKILVIVEGLYSMEGSLVHLPELIVLKEKYKFYLYVDEAHSIGALGPNGRGVCDYFGVDPRSVDLLMGTFTKSFGAAGGYIAGSKEVIDRLRIRSHAMAYAEAMSPLVMTQILASMASIMGVSPPLASAIAPTIHVPYLDATHRSVSESVLNMNETQMAHVPGPAVYGPAPATTLPTWLQLSPSLLNGTEGGERLRRLAFNSRYLSGALRKMGFIVYGHRDSPIVPMLLYNPAKMPMFSRMMLDRFGKDKTPIVVVVVAYPATPLISSRVRFCLSAAHTKHDIDVVLRACDEIGLVLDLKHGDKKDRWSAEECIRRAEEIVFTN</sequence>
<comment type="caution">
    <text evidence="1">The sequence shown here is derived from an EMBL/GenBank/DDBJ whole genome shotgun (WGS) entry which is preliminary data.</text>
</comment>
<protein>
    <submittedName>
        <fullName evidence="1">Uncharacterized protein</fullName>
    </submittedName>
</protein>
<evidence type="ECO:0000313" key="2">
    <source>
        <dbReference type="Proteomes" id="UP001227268"/>
    </source>
</evidence>
<gene>
    <name evidence="1" type="ORF">QFC21_006567</name>
</gene>
<evidence type="ECO:0000313" key="1">
    <source>
        <dbReference type="EMBL" id="KAJ9093073.1"/>
    </source>
</evidence>
<organism evidence="1 2">
    <name type="scientific">Naganishia friedmannii</name>
    <dbReference type="NCBI Taxonomy" id="89922"/>
    <lineage>
        <taxon>Eukaryota</taxon>
        <taxon>Fungi</taxon>
        <taxon>Dikarya</taxon>
        <taxon>Basidiomycota</taxon>
        <taxon>Agaricomycotina</taxon>
        <taxon>Tremellomycetes</taxon>
        <taxon>Filobasidiales</taxon>
        <taxon>Filobasidiaceae</taxon>
        <taxon>Naganishia</taxon>
    </lineage>
</organism>
<name>A0ACC2V1W3_9TREE</name>
<accession>A0ACC2V1W3</accession>